<dbReference type="Proteomes" id="UP000663870">
    <property type="component" value="Unassembled WGS sequence"/>
</dbReference>
<evidence type="ECO:0000256" key="2">
    <source>
        <dbReference type="ARBA" id="ARBA00022806"/>
    </source>
</evidence>
<evidence type="ECO:0000313" key="4">
    <source>
        <dbReference type="EMBL" id="CAF1674405.1"/>
    </source>
</evidence>
<dbReference type="EMBL" id="CAJNOL010016184">
    <property type="protein sequence ID" value="CAF1674405.1"/>
    <property type="molecule type" value="Genomic_DNA"/>
</dbReference>
<dbReference type="AlphaFoldDB" id="A0A816GHK0"/>
<evidence type="ECO:0000256" key="1">
    <source>
        <dbReference type="ARBA" id="ARBA00022801"/>
    </source>
</evidence>
<evidence type="ECO:0000313" key="5">
    <source>
        <dbReference type="Proteomes" id="UP000663870"/>
    </source>
</evidence>
<keyword evidence="2" id="KW-0347">Helicase</keyword>
<dbReference type="GO" id="GO:0005737">
    <property type="term" value="C:cytoplasm"/>
    <property type="evidence" value="ECO:0007669"/>
    <property type="project" value="TreeGrafter"/>
</dbReference>
<dbReference type="PANTHER" id="PTHR44533">
    <property type="entry name" value="DEAD/H RNA HELICASE, PUTATIVE-RELATED"/>
    <property type="match status" value="1"/>
</dbReference>
<gene>
    <name evidence="4" type="ORF">JXQ802_LOCUS58133</name>
    <name evidence="3" type="ORF">PYM288_LOCUS41513</name>
</gene>
<name>A0A816GHK0_9BILA</name>
<feature type="non-terminal residue" evidence="4">
    <location>
        <position position="1"/>
    </location>
</feature>
<dbReference type="Proteomes" id="UP000663854">
    <property type="component" value="Unassembled WGS sequence"/>
</dbReference>
<protein>
    <submittedName>
        <fullName evidence="4">Uncharacterized protein</fullName>
    </submittedName>
</protein>
<dbReference type="EMBL" id="CAJNOH010014280">
    <property type="protein sequence ID" value="CAF1553863.1"/>
    <property type="molecule type" value="Genomic_DNA"/>
</dbReference>
<reference evidence="4" key="1">
    <citation type="submission" date="2021-02" db="EMBL/GenBank/DDBJ databases">
        <authorList>
            <person name="Nowell W R."/>
        </authorList>
    </citation>
    <scope>NUCLEOTIDE SEQUENCE</scope>
</reference>
<dbReference type="InterPro" id="IPR052431">
    <property type="entry name" value="SKI2_subfamily_helicases"/>
</dbReference>
<dbReference type="GO" id="GO:0004386">
    <property type="term" value="F:helicase activity"/>
    <property type="evidence" value="ECO:0007669"/>
    <property type="project" value="UniProtKB-KW"/>
</dbReference>
<keyword evidence="2" id="KW-0067">ATP-binding</keyword>
<proteinExistence type="predicted"/>
<keyword evidence="2" id="KW-0547">Nucleotide-binding</keyword>
<accession>A0A816GHK0</accession>
<dbReference type="GO" id="GO:0016787">
    <property type="term" value="F:hydrolase activity"/>
    <property type="evidence" value="ECO:0007669"/>
    <property type="project" value="UniProtKB-KW"/>
</dbReference>
<dbReference type="PANTHER" id="PTHR44533:SF4">
    <property type="entry name" value="DEAD_H RNA HELICASE, PUTATIVE-RELATED"/>
    <property type="match status" value="1"/>
</dbReference>
<comment type="caution">
    <text evidence="4">The sequence shown here is derived from an EMBL/GenBank/DDBJ whole genome shotgun (WGS) entry which is preliminary data.</text>
</comment>
<evidence type="ECO:0000313" key="3">
    <source>
        <dbReference type="EMBL" id="CAF1553863.1"/>
    </source>
</evidence>
<keyword evidence="5" id="KW-1185">Reference proteome</keyword>
<organism evidence="4 5">
    <name type="scientific">Rotaria sordida</name>
    <dbReference type="NCBI Taxonomy" id="392033"/>
    <lineage>
        <taxon>Eukaryota</taxon>
        <taxon>Metazoa</taxon>
        <taxon>Spiralia</taxon>
        <taxon>Gnathifera</taxon>
        <taxon>Rotifera</taxon>
        <taxon>Eurotatoria</taxon>
        <taxon>Bdelloidea</taxon>
        <taxon>Philodinida</taxon>
        <taxon>Philodinidae</taxon>
        <taxon>Rotaria</taxon>
    </lineage>
</organism>
<sequence>HSSISPFASLSSLTHAFFMSNYNSTIGSWDLAYNLDLSSKIVPYVDIDCRDHTNTTYHLNTYGLDFFKQGSEASLIKENGLSRTETYDFLFNLHLVLSSVKTSLEVIIEIENQQTTINDLAIFLPLYKSLSNLQSIFARNFKR</sequence>
<keyword evidence="1" id="KW-0378">Hydrolase</keyword>